<sequence length="197" mass="20048">MSSVGEVEVAGVVLAGGAGRRFGMPKALVEHEGALLVERAARVLADGGCSPVLVVLGAAADEVRERADLSGAAVVLNPDWETGMGSSLRVALDALTSTDADAAVVLPVDMPGIGAAAVRRVAELASPSALAAAAHDGRRSHPVLLGREHWAGARTAATGDAGARGYLRDREVALVPCDDISAGFDVDRPEDLPRADT</sequence>
<organism evidence="2 5">
    <name type="scientific">Saccharopolyspora kobensis</name>
    <dbReference type="NCBI Taxonomy" id="146035"/>
    <lineage>
        <taxon>Bacteria</taxon>
        <taxon>Bacillati</taxon>
        <taxon>Actinomycetota</taxon>
        <taxon>Actinomycetes</taxon>
        <taxon>Pseudonocardiales</taxon>
        <taxon>Pseudonocardiaceae</taxon>
        <taxon>Saccharopolyspora</taxon>
    </lineage>
</organism>
<gene>
    <name evidence="2" type="ORF">SAMN02982929_03429</name>
    <name evidence="3" type="ORF">SAMN05216506_10222</name>
</gene>
<dbReference type="Pfam" id="PF12804">
    <property type="entry name" value="NTP_transf_3"/>
    <property type="match status" value="1"/>
</dbReference>
<evidence type="ECO:0000313" key="4">
    <source>
        <dbReference type="Proteomes" id="UP000199690"/>
    </source>
</evidence>
<dbReference type="InterPro" id="IPR029044">
    <property type="entry name" value="Nucleotide-diphossugar_trans"/>
</dbReference>
<proteinExistence type="predicted"/>
<evidence type="ECO:0000313" key="5">
    <source>
        <dbReference type="Proteomes" id="UP000236729"/>
    </source>
</evidence>
<reference evidence="4 5" key="1">
    <citation type="submission" date="2016-10" db="EMBL/GenBank/DDBJ databases">
        <authorList>
            <person name="Varghese N."/>
            <person name="Submissions S."/>
        </authorList>
    </citation>
    <scope>NUCLEOTIDE SEQUENCE [LARGE SCALE GENOMIC DNA]</scope>
    <source>
        <strain evidence="5">ATCC 20501</strain>
        <strain evidence="3 4">CGMCC 4.3529</strain>
    </source>
</reference>
<dbReference type="SMR" id="A0A1H6CQK4"/>
<name>A0A1H6CQK4_9PSEU</name>
<reference evidence="2" key="2">
    <citation type="submission" date="2016-10" db="EMBL/GenBank/DDBJ databases">
        <authorList>
            <person name="de Groot N.N."/>
        </authorList>
    </citation>
    <scope>NUCLEOTIDE SEQUENCE [LARGE SCALE GENOMIC DNA]</scope>
    <source>
        <strain evidence="2">ATCC 20501</strain>
    </source>
</reference>
<keyword evidence="4" id="KW-1185">Reference proteome</keyword>
<dbReference type="EMBL" id="FOME01000002">
    <property type="protein sequence ID" value="SFC95903.1"/>
    <property type="molecule type" value="Genomic_DNA"/>
</dbReference>
<dbReference type="Proteomes" id="UP000236729">
    <property type="component" value="Unassembled WGS sequence"/>
</dbReference>
<dbReference type="AlphaFoldDB" id="A0A1H6CQK4"/>
<accession>A0A1I1NMC1</accession>
<dbReference type="GO" id="GO:0016779">
    <property type="term" value="F:nucleotidyltransferase activity"/>
    <property type="evidence" value="ECO:0007669"/>
    <property type="project" value="UniProtKB-ARBA"/>
</dbReference>
<dbReference type="InterPro" id="IPR025877">
    <property type="entry name" value="MobA-like_NTP_Trfase"/>
</dbReference>
<accession>A0A1H6CQK4</accession>
<dbReference type="Gene3D" id="3.90.550.10">
    <property type="entry name" value="Spore Coat Polysaccharide Biosynthesis Protein SpsA, Chain A"/>
    <property type="match status" value="1"/>
</dbReference>
<dbReference type="RefSeq" id="WP_093348716.1">
    <property type="nucleotide sequence ID" value="NZ_FNVB01000005.1"/>
</dbReference>
<feature type="domain" description="MobA-like NTP transferase" evidence="1">
    <location>
        <begin position="11"/>
        <end position="169"/>
    </location>
</feature>
<evidence type="ECO:0000313" key="2">
    <source>
        <dbReference type="EMBL" id="SEG75281.1"/>
    </source>
</evidence>
<dbReference type="SUPFAM" id="SSF53448">
    <property type="entry name" value="Nucleotide-diphospho-sugar transferases"/>
    <property type="match status" value="1"/>
</dbReference>
<evidence type="ECO:0000259" key="1">
    <source>
        <dbReference type="Pfam" id="PF12804"/>
    </source>
</evidence>
<dbReference type="PANTHER" id="PTHR43777:SF1">
    <property type="entry name" value="MOLYBDENUM COFACTOR CYTIDYLYLTRANSFERASE"/>
    <property type="match status" value="1"/>
</dbReference>
<evidence type="ECO:0000313" key="3">
    <source>
        <dbReference type="EMBL" id="SFC95903.1"/>
    </source>
</evidence>
<protein>
    <submittedName>
        <fullName evidence="2">Nicotine blue oxidoreductase</fullName>
    </submittedName>
</protein>
<dbReference type="EMBL" id="FNVB01000005">
    <property type="protein sequence ID" value="SEG75281.1"/>
    <property type="molecule type" value="Genomic_DNA"/>
</dbReference>
<dbReference type="CDD" id="cd04182">
    <property type="entry name" value="GT_2_like_f"/>
    <property type="match status" value="1"/>
</dbReference>
<dbReference type="PANTHER" id="PTHR43777">
    <property type="entry name" value="MOLYBDENUM COFACTOR CYTIDYLYLTRANSFERASE"/>
    <property type="match status" value="1"/>
</dbReference>
<dbReference type="Proteomes" id="UP000199690">
    <property type="component" value="Unassembled WGS sequence"/>
</dbReference>